<keyword evidence="6" id="KW-1185">Reference proteome</keyword>
<feature type="compositionally biased region" description="Pro residues" evidence="3">
    <location>
        <begin position="375"/>
        <end position="389"/>
    </location>
</feature>
<dbReference type="AlphaFoldDB" id="Q5AZJ6"/>
<dbReference type="GO" id="GO:0035267">
    <property type="term" value="C:NuA4 histone acetyltransferase complex"/>
    <property type="evidence" value="ECO:0000318"/>
    <property type="project" value="GO_Central"/>
</dbReference>
<feature type="region of interest" description="Disordered" evidence="3">
    <location>
        <begin position="151"/>
        <end position="708"/>
    </location>
</feature>
<evidence type="ECO:0000256" key="1">
    <source>
        <dbReference type="ARBA" id="ARBA00023117"/>
    </source>
</evidence>
<dbReference type="SUPFAM" id="SSF47370">
    <property type="entry name" value="Bromodomain"/>
    <property type="match status" value="1"/>
</dbReference>
<dbReference type="InterPro" id="IPR036427">
    <property type="entry name" value="Bromodomain-like_sf"/>
</dbReference>
<keyword evidence="1 2" id="KW-0103">Bromodomain</keyword>
<dbReference type="Gene3D" id="1.20.920.10">
    <property type="entry name" value="Bromodomain-like"/>
    <property type="match status" value="1"/>
</dbReference>
<evidence type="ECO:0000313" key="6">
    <source>
        <dbReference type="Proteomes" id="UP000000560"/>
    </source>
</evidence>
<accession>Q5AZJ6</accession>
<feature type="domain" description="Bromo" evidence="4">
    <location>
        <begin position="735"/>
        <end position="844"/>
    </location>
</feature>
<feature type="compositionally biased region" description="Polar residues" evidence="3">
    <location>
        <begin position="71"/>
        <end position="90"/>
    </location>
</feature>
<dbReference type="eggNOG" id="ENOG502S3YN">
    <property type="taxonomic scope" value="Eukaryota"/>
</dbReference>
<feature type="region of interest" description="Disordered" evidence="3">
    <location>
        <begin position="907"/>
        <end position="926"/>
    </location>
</feature>
<feature type="compositionally biased region" description="Pro residues" evidence="3">
    <location>
        <begin position="267"/>
        <end position="278"/>
    </location>
</feature>
<evidence type="ECO:0000256" key="3">
    <source>
        <dbReference type="SAM" id="MobiDB-lite"/>
    </source>
</evidence>
<dbReference type="Pfam" id="PF00439">
    <property type="entry name" value="Bromodomain"/>
    <property type="match status" value="1"/>
</dbReference>
<gene>
    <name evidence="5" type="ORF">ANIA_06284</name>
</gene>
<dbReference type="GeneID" id="2871203"/>
<feature type="region of interest" description="Disordered" evidence="3">
    <location>
        <begin position="783"/>
        <end position="804"/>
    </location>
</feature>
<feature type="compositionally biased region" description="Low complexity" evidence="3">
    <location>
        <begin position="240"/>
        <end position="266"/>
    </location>
</feature>
<dbReference type="PANTHER" id="PTHR15398:SF4">
    <property type="entry name" value="BROMODOMAIN-CONTAINING PROTEIN 8 ISOFORM X1"/>
    <property type="match status" value="1"/>
</dbReference>
<protein>
    <recommendedName>
        <fullName evidence="4">Bromo domain-containing protein</fullName>
    </recommendedName>
</protein>
<dbReference type="KEGG" id="ani:ANIA_06284"/>
<feature type="compositionally biased region" description="Low complexity" evidence="3">
    <location>
        <begin position="467"/>
        <end position="483"/>
    </location>
</feature>
<dbReference type="HOGENOM" id="CLU_303488_0_0_1"/>
<dbReference type="Proteomes" id="UP000000560">
    <property type="component" value="Chromosome I"/>
</dbReference>
<dbReference type="GO" id="GO:0006325">
    <property type="term" value="P:chromatin organization"/>
    <property type="evidence" value="ECO:0007669"/>
    <property type="project" value="UniProtKB-ARBA"/>
</dbReference>
<dbReference type="STRING" id="227321.Q5AZJ6"/>
<dbReference type="PANTHER" id="PTHR15398">
    <property type="entry name" value="BROMODOMAIN-CONTAINING PROTEIN 8"/>
    <property type="match status" value="1"/>
</dbReference>
<dbReference type="EMBL" id="BN001301">
    <property type="protein sequence ID" value="CBF69782.1"/>
    <property type="molecule type" value="Genomic_DNA"/>
</dbReference>
<feature type="compositionally biased region" description="Polar residues" evidence="3">
    <location>
        <begin position="694"/>
        <end position="706"/>
    </location>
</feature>
<feature type="compositionally biased region" description="Polar residues" evidence="3">
    <location>
        <begin position="355"/>
        <end position="365"/>
    </location>
</feature>
<reference evidence="6" key="2">
    <citation type="journal article" date="2009" name="Fungal Genet. Biol.">
        <title>The 2008 update of the Aspergillus nidulans genome annotation: a community effort.</title>
        <authorList>
            <person name="Wortman J.R."/>
            <person name="Gilsenan J.M."/>
            <person name="Joardar V."/>
            <person name="Deegan J."/>
            <person name="Clutterbuck J."/>
            <person name="Andersen M.R."/>
            <person name="Archer D."/>
            <person name="Bencina M."/>
            <person name="Braus G."/>
            <person name="Coutinho P."/>
            <person name="von Dohren H."/>
            <person name="Doonan J."/>
            <person name="Driessen A.J."/>
            <person name="Durek P."/>
            <person name="Espeso E."/>
            <person name="Fekete E."/>
            <person name="Flipphi M."/>
            <person name="Estrada C.G."/>
            <person name="Geysens S."/>
            <person name="Goldman G."/>
            <person name="de Groot P.W."/>
            <person name="Hansen K."/>
            <person name="Harris S.D."/>
            <person name="Heinekamp T."/>
            <person name="Helmstaedt K."/>
            <person name="Henrissat B."/>
            <person name="Hofmann G."/>
            <person name="Homan T."/>
            <person name="Horio T."/>
            <person name="Horiuchi H."/>
            <person name="James S."/>
            <person name="Jones M."/>
            <person name="Karaffa L."/>
            <person name="Karanyi Z."/>
            <person name="Kato M."/>
            <person name="Keller N."/>
            <person name="Kelly D.E."/>
            <person name="Kiel J.A."/>
            <person name="Kim J.M."/>
            <person name="van der Klei I.J."/>
            <person name="Klis F.M."/>
            <person name="Kovalchuk A."/>
            <person name="Krasevec N."/>
            <person name="Kubicek C.P."/>
            <person name="Liu B."/>
            <person name="Maccabe A."/>
            <person name="Meyer V."/>
            <person name="Mirabito P."/>
            <person name="Miskei M."/>
            <person name="Mos M."/>
            <person name="Mullins J."/>
            <person name="Nelson D.R."/>
            <person name="Nielsen J."/>
            <person name="Oakley B.R."/>
            <person name="Osmani S.A."/>
            <person name="Pakula T."/>
            <person name="Paszewski A."/>
            <person name="Paulsen I."/>
            <person name="Pilsyk S."/>
            <person name="Pocsi I."/>
            <person name="Punt P.J."/>
            <person name="Ram A.F."/>
            <person name="Ren Q."/>
            <person name="Robellet X."/>
            <person name="Robson G."/>
            <person name="Seiboth B."/>
            <person name="van Solingen P."/>
            <person name="Specht T."/>
            <person name="Sun J."/>
            <person name="Taheri-Talesh N."/>
            <person name="Takeshita N."/>
            <person name="Ussery D."/>
            <person name="vanKuyk P.A."/>
            <person name="Visser H."/>
            <person name="van de Vondervoort P.J."/>
            <person name="de Vries R.P."/>
            <person name="Walton J."/>
            <person name="Xiang X."/>
            <person name="Xiong Y."/>
            <person name="Zeng A.P."/>
            <person name="Brandt B.W."/>
            <person name="Cornell M.J."/>
            <person name="van den Hondel C.A."/>
            <person name="Visser J."/>
            <person name="Oliver S.G."/>
            <person name="Turner G."/>
        </authorList>
    </citation>
    <scope>GENOME REANNOTATION</scope>
    <source>
        <strain evidence="6">FGSC A4 / ATCC 38163 / CBS 112.46 / NRRL 194 / M139</strain>
    </source>
</reference>
<reference evidence="6" key="1">
    <citation type="journal article" date="2005" name="Nature">
        <title>Sequencing of Aspergillus nidulans and comparative analysis with A. fumigatus and A. oryzae.</title>
        <authorList>
            <person name="Galagan J.E."/>
            <person name="Calvo S.E."/>
            <person name="Cuomo C."/>
            <person name="Ma L.J."/>
            <person name="Wortman J.R."/>
            <person name="Batzoglou S."/>
            <person name="Lee S.I."/>
            <person name="Basturkmen M."/>
            <person name="Spevak C.C."/>
            <person name="Clutterbuck J."/>
            <person name="Kapitonov V."/>
            <person name="Jurka J."/>
            <person name="Scazzocchio C."/>
            <person name="Farman M."/>
            <person name="Butler J."/>
            <person name="Purcell S."/>
            <person name="Harris S."/>
            <person name="Braus G.H."/>
            <person name="Draht O."/>
            <person name="Busch S."/>
            <person name="D'Enfert C."/>
            <person name="Bouchier C."/>
            <person name="Goldman G.H."/>
            <person name="Bell-Pedersen D."/>
            <person name="Griffiths-Jones S."/>
            <person name="Doonan J.H."/>
            <person name="Yu J."/>
            <person name="Vienken K."/>
            <person name="Pain A."/>
            <person name="Freitag M."/>
            <person name="Selker E.U."/>
            <person name="Archer D.B."/>
            <person name="Penalva M.A."/>
            <person name="Oakley B.R."/>
            <person name="Momany M."/>
            <person name="Tanaka T."/>
            <person name="Kumagai T."/>
            <person name="Asai K."/>
            <person name="Machida M."/>
            <person name="Nierman W.C."/>
            <person name="Denning D.W."/>
            <person name="Caddick M."/>
            <person name="Hynes M."/>
            <person name="Paoletti M."/>
            <person name="Fischer R."/>
            <person name="Miller B."/>
            <person name="Dyer P."/>
            <person name="Sachs M.S."/>
            <person name="Osmani S.A."/>
            <person name="Birren B.W."/>
        </authorList>
    </citation>
    <scope>NUCLEOTIDE SEQUENCE [LARGE SCALE GENOMIC DNA]</scope>
    <source>
        <strain evidence="6">FGSC A4 / ATCC 38163 / CBS 112.46 / NRRL 194 / M139</strain>
    </source>
</reference>
<accession>C8V1A8</accession>
<proteinExistence type="predicted"/>
<dbReference type="InterPro" id="IPR001487">
    <property type="entry name" value="Bromodomain"/>
</dbReference>
<feature type="compositionally biased region" description="Polar residues" evidence="3">
    <location>
        <begin position="391"/>
        <end position="407"/>
    </location>
</feature>
<evidence type="ECO:0000256" key="2">
    <source>
        <dbReference type="PROSITE-ProRule" id="PRU00035"/>
    </source>
</evidence>
<dbReference type="InParanoid" id="Q5AZJ6"/>
<organism evidence="5 6">
    <name type="scientific">Emericella nidulans (strain FGSC A4 / ATCC 38163 / CBS 112.46 / NRRL 194 / M139)</name>
    <name type="common">Aspergillus nidulans</name>
    <dbReference type="NCBI Taxonomy" id="227321"/>
    <lineage>
        <taxon>Eukaryota</taxon>
        <taxon>Fungi</taxon>
        <taxon>Dikarya</taxon>
        <taxon>Ascomycota</taxon>
        <taxon>Pezizomycotina</taxon>
        <taxon>Eurotiomycetes</taxon>
        <taxon>Eurotiomycetidae</taxon>
        <taxon>Eurotiales</taxon>
        <taxon>Aspergillaceae</taxon>
        <taxon>Aspergillus</taxon>
        <taxon>Aspergillus subgen. Nidulantes</taxon>
    </lineage>
</organism>
<sequence>MPSLPDYTPLESLLFFQTLAAQDSRPTDFASISNVLRNNKFVRENGAFDARRLTPEALEGLYSRLMRDGSDSSASTQEPNGHNSESSPSNPKKRKIATPRSDGFSDAKNPGFVPYLVTHLYAKYKELVTKEIRLEEKRYRDIKDEIARLEKEVHEAPREKPAEPAPAPTHTKHEPAPEPMDLDTTETPVSQPKPDKDVNCAPILPSTGAEAQQLLAASPHKDQPPAHVTPQSPLPETKSPAQPLGQQPAAQKNLQTQAQPQPQSQPQAPPQVTPPPQPTSHAILHPTPPQQPHHTPQPQAPPIHPQQVQSSAQNVQRQPQPPHEKGASPPQQSLVTAPSVPALGEPANVPPTQPVEPSSIPTAVTPTPAHDPAITPLPPSRQPQPPHPPQTNNVPVASPTPQKTPSTVEAAGKKVVPVPPPRGPPQGSLQQWSLNQPQTPQQPSQHSPSSIPQPAGQLKPSQPPHFQQTQKVAPQPQPVAAPSTPLPSRAIFPTPAPPVPPSGFATPIGRAQGYPSTVPRPSKPQLSIATPGSLTPWKQTPYSTLPNSPRSPDRPGPEDVSPISESAPSPFGSRAATPDQPEPPRRKGPGRGRKKATDANHTGPRRRTEKNTATAGKKRDRSTASSRSRGRSILSRDEESGAEAGKIKREVPSTPSGVDTVGPERSSTSQKAPGSESRPGRGRPKRKRSELPETESQPQSELSQATHVDLDQSAPFVLCTRNFPRTGAPIMNDVLTHKHASIFTKPLTERDAPGYRDLIYRPQDLKSIKSSISQGSKAVAAATEAANTPVADGESPAPNAGTPSKNTVLMLPKTEDVIPPKAIVNSAQLEKELIRMFTNAIMYNPIPQRGFGPAFPLAPDGGSGRRQYALEPDDGGIIKDTLEMFEDVEQAVTTWRSAEIASKTVLSLRRESTSDPNMDSADDVKG</sequence>
<dbReference type="RefSeq" id="XP_663888.1">
    <property type="nucleotide sequence ID" value="XM_658796.1"/>
</dbReference>
<dbReference type="OMA" id="FGPAFPM"/>
<feature type="compositionally biased region" description="Basic and acidic residues" evidence="3">
    <location>
        <begin position="151"/>
        <end position="162"/>
    </location>
</feature>
<feature type="region of interest" description="Disordered" evidence="3">
    <location>
        <begin position="67"/>
        <end position="109"/>
    </location>
</feature>
<feature type="compositionally biased region" description="Polar residues" evidence="3">
    <location>
        <begin position="524"/>
        <end position="550"/>
    </location>
</feature>
<name>Q5AZJ6_EMENI</name>
<feature type="compositionally biased region" description="Low complexity" evidence="3">
    <location>
        <begin position="623"/>
        <end position="633"/>
    </location>
</feature>
<feature type="compositionally biased region" description="Low complexity" evidence="3">
    <location>
        <begin position="436"/>
        <end position="454"/>
    </location>
</feature>
<feature type="compositionally biased region" description="Basic and acidic residues" evidence="3">
    <location>
        <begin position="634"/>
        <end position="651"/>
    </location>
</feature>
<evidence type="ECO:0000259" key="4">
    <source>
        <dbReference type="PROSITE" id="PS50014"/>
    </source>
</evidence>
<evidence type="ECO:0000313" key="5">
    <source>
        <dbReference type="EMBL" id="CBF69782.1"/>
    </source>
</evidence>
<dbReference type="VEuPathDB" id="FungiDB:AN6284"/>
<dbReference type="OrthoDB" id="21449at2759"/>
<dbReference type="PROSITE" id="PS50014">
    <property type="entry name" value="BROMODOMAIN_2"/>
    <property type="match status" value="1"/>
</dbReference>